<dbReference type="CDD" id="cd00761">
    <property type="entry name" value="Glyco_tranf_GTA_type"/>
    <property type="match status" value="1"/>
</dbReference>
<dbReference type="AlphaFoldDB" id="A0A1W2BU05"/>
<feature type="domain" description="Glycosyltransferase 2-like" evidence="1">
    <location>
        <begin position="19"/>
        <end position="156"/>
    </location>
</feature>
<dbReference type="EMBL" id="FWXS01000007">
    <property type="protein sequence ID" value="SMC76460.1"/>
    <property type="molecule type" value="Genomic_DNA"/>
</dbReference>
<dbReference type="Proteomes" id="UP000192393">
    <property type="component" value="Unassembled WGS sequence"/>
</dbReference>
<dbReference type="InterPro" id="IPR001173">
    <property type="entry name" value="Glyco_trans_2-like"/>
</dbReference>
<organism evidence="2 3">
    <name type="scientific">Moheibacter sediminis</name>
    <dbReference type="NCBI Taxonomy" id="1434700"/>
    <lineage>
        <taxon>Bacteria</taxon>
        <taxon>Pseudomonadati</taxon>
        <taxon>Bacteroidota</taxon>
        <taxon>Flavobacteriia</taxon>
        <taxon>Flavobacteriales</taxon>
        <taxon>Weeksellaceae</taxon>
        <taxon>Moheibacter</taxon>
    </lineage>
</organism>
<dbReference type="Gene3D" id="3.90.550.10">
    <property type="entry name" value="Spore Coat Polysaccharide Biosynthesis Protein SpsA, Chain A"/>
    <property type="match status" value="1"/>
</dbReference>
<evidence type="ECO:0000313" key="2">
    <source>
        <dbReference type="EMBL" id="SMC76460.1"/>
    </source>
</evidence>
<evidence type="ECO:0000313" key="3">
    <source>
        <dbReference type="Proteomes" id="UP000192393"/>
    </source>
</evidence>
<gene>
    <name evidence="2" type="ORF">SAMN06296427_107144</name>
</gene>
<dbReference type="PANTHER" id="PTHR43685">
    <property type="entry name" value="GLYCOSYLTRANSFERASE"/>
    <property type="match status" value="1"/>
</dbReference>
<proteinExistence type="predicted"/>
<protein>
    <submittedName>
        <fullName evidence="2">Glycosyl transferase family 2</fullName>
    </submittedName>
</protein>
<keyword evidence="2" id="KW-0808">Transferase</keyword>
<dbReference type="STRING" id="1434700.SAMN06296427_107144"/>
<dbReference type="Pfam" id="PF00535">
    <property type="entry name" value="Glycos_transf_2"/>
    <property type="match status" value="1"/>
</dbReference>
<sequence length="301" mass="34611">MKSIPSDINKRKHLQMKYCIIIPTRNEEKFIGQTLQSIVGQSFLPSEVIIVNDNSTDKTAEIVNEFSLKFPFMKIIHSGNQENKHEPGSKIIEAFYKGFDELKSNWDVVTKLDADVILPSDYFEKIILSFEINPKIGIAGGLVYINKNEEWIYEKISNKKHVRGAIKSYSRACFIKMGGVKKSIGWDTVDELLAQFYGFEIAVFSDLKVKLLKPTGNDYKKIHGQKTGSGFYKMDYGWLISLIAALKASWNSKNPNLFFSISKGYWNSALKHDNKIVTKEEGKFIRTYRWKKILNRFVNHS</sequence>
<dbReference type="InterPro" id="IPR050834">
    <property type="entry name" value="Glycosyltransf_2"/>
</dbReference>
<reference evidence="2 3" key="1">
    <citation type="submission" date="2017-04" db="EMBL/GenBank/DDBJ databases">
        <authorList>
            <person name="Afonso C.L."/>
            <person name="Miller P.J."/>
            <person name="Scott M.A."/>
            <person name="Spackman E."/>
            <person name="Goraichik I."/>
            <person name="Dimitrov K.M."/>
            <person name="Suarez D.L."/>
            <person name="Swayne D.E."/>
        </authorList>
    </citation>
    <scope>NUCLEOTIDE SEQUENCE [LARGE SCALE GENOMIC DNA]</scope>
    <source>
        <strain evidence="2 3">CGMCC 1.12708</strain>
    </source>
</reference>
<evidence type="ECO:0000259" key="1">
    <source>
        <dbReference type="Pfam" id="PF00535"/>
    </source>
</evidence>
<dbReference type="SUPFAM" id="SSF53448">
    <property type="entry name" value="Nucleotide-diphospho-sugar transferases"/>
    <property type="match status" value="1"/>
</dbReference>
<accession>A0A1W2BU05</accession>
<dbReference type="InterPro" id="IPR029044">
    <property type="entry name" value="Nucleotide-diphossugar_trans"/>
</dbReference>
<keyword evidence="3" id="KW-1185">Reference proteome</keyword>
<dbReference type="GO" id="GO:0016740">
    <property type="term" value="F:transferase activity"/>
    <property type="evidence" value="ECO:0007669"/>
    <property type="project" value="UniProtKB-KW"/>
</dbReference>
<name>A0A1W2BU05_9FLAO</name>
<dbReference type="PANTHER" id="PTHR43685:SF2">
    <property type="entry name" value="GLYCOSYLTRANSFERASE 2-LIKE DOMAIN-CONTAINING PROTEIN"/>
    <property type="match status" value="1"/>
</dbReference>